<dbReference type="GeneID" id="30210753"/>
<dbReference type="PRINTS" id="PR00081">
    <property type="entry name" value="GDHRDH"/>
</dbReference>
<evidence type="ECO:0000313" key="5">
    <source>
        <dbReference type="EMBL" id="WVW85866.1"/>
    </source>
</evidence>
<dbReference type="SUPFAM" id="SSF51735">
    <property type="entry name" value="NAD(P)-binding Rossmann-fold domains"/>
    <property type="match status" value="1"/>
</dbReference>
<reference evidence="5" key="4">
    <citation type="submission" date="2024-02" db="EMBL/GenBank/DDBJ databases">
        <title>Comparative genomics of Cryptococcus and Kwoniella reveals pathogenesis evolution and contrasting modes of karyotype evolution via chromosome fusion or intercentromeric recombination.</title>
        <authorList>
            <person name="Coelho M.A."/>
            <person name="David-Palma M."/>
            <person name="Shea T."/>
            <person name="Bowers K."/>
            <person name="McGinley-Smith S."/>
            <person name="Mohammad A.W."/>
            <person name="Gnirke A."/>
            <person name="Yurkov A.M."/>
            <person name="Nowrousian M."/>
            <person name="Sun S."/>
            <person name="Cuomo C.A."/>
            <person name="Heitman J."/>
        </authorList>
    </citation>
    <scope>NUCLEOTIDE SEQUENCE</scope>
    <source>
        <strain evidence="5">CBS 10118</strain>
    </source>
</reference>
<gene>
    <name evidence="4" type="ORF">I302_06354</name>
    <name evidence="5" type="ORF">I302_107904</name>
</gene>
<evidence type="ECO:0008006" key="7">
    <source>
        <dbReference type="Google" id="ProtNLM"/>
    </source>
</evidence>
<dbReference type="InterPro" id="IPR002347">
    <property type="entry name" value="SDR_fam"/>
</dbReference>
<dbReference type="InterPro" id="IPR036291">
    <property type="entry name" value="NAD(P)-bd_dom_sf"/>
</dbReference>
<reference evidence="4" key="3">
    <citation type="submission" date="2014-01" db="EMBL/GenBank/DDBJ databases">
        <title>Evolution of pathogenesis and genome organization in the Tremellales.</title>
        <authorList>
            <person name="Cuomo C."/>
            <person name="Litvintseva A."/>
            <person name="Heitman J."/>
            <person name="Chen Y."/>
            <person name="Sun S."/>
            <person name="Springer D."/>
            <person name="Dromer F."/>
            <person name="Young S."/>
            <person name="Zeng Q."/>
            <person name="Chapman S."/>
            <person name="Gujja S."/>
            <person name="Saif S."/>
            <person name="Birren B."/>
        </authorList>
    </citation>
    <scope>NUCLEOTIDE SEQUENCE</scope>
    <source>
        <strain evidence="4">CBS 10118</strain>
    </source>
</reference>
<dbReference type="STRING" id="1296100.A0A1B9FX81"/>
<reference evidence="5" key="2">
    <citation type="submission" date="2013-07" db="EMBL/GenBank/DDBJ databases">
        <authorList>
            <consortium name="The Broad Institute Genome Sequencing Platform"/>
            <person name="Cuomo C."/>
            <person name="Litvintseva A."/>
            <person name="Chen Y."/>
            <person name="Heitman J."/>
            <person name="Sun S."/>
            <person name="Springer D."/>
            <person name="Dromer F."/>
            <person name="Young S.K."/>
            <person name="Zeng Q."/>
            <person name="Gargeya S."/>
            <person name="Fitzgerald M."/>
            <person name="Abouelleil A."/>
            <person name="Alvarado L."/>
            <person name="Berlin A.M."/>
            <person name="Chapman S.B."/>
            <person name="Dewar J."/>
            <person name="Goldberg J."/>
            <person name="Griggs A."/>
            <person name="Gujja S."/>
            <person name="Hansen M."/>
            <person name="Howarth C."/>
            <person name="Imamovic A."/>
            <person name="Larimer J."/>
            <person name="McCowan C."/>
            <person name="Murphy C."/>
            <person name="Pearson M."/>
            <person name="Priest M."/>
            <person name="Roberts A."/>
            <person name="Saif S."/>
            <person name="Shea T."/>
            <person name="Sykes S."/>
            <person name="Wortman J."/>
            <person name="Nusbaum C."/>
            <person name="Birren B."/>
        </authorList>
    </citation>
    <scope>NUCLEOTIDE SEQUENCE</scope>
    <source>
        <strain evidence="5">CBS 10118</strain>
    </source>
</reference>
<accession>A0A1B9FX81</accession>
<dbReference type="PANTHER" id="PTHR44196">
    <property type="entry name" value="DEHYDROGENASE/REDUCTASE SDR FAMILY MEMBER 7B"/>
    <property type="match status" value="1"/>
</dbReference>
<dbReference type="EMBL" id="CP144546">
    <property type="protein sequence ID" value="WVW85866.1"/>
    <property type="molecule type" value="Genomic_DNA"/>
</dbReference>
<sequence>MAPVDSLSFKCALITGGGGGLGKAMAVELLKRGKKVLIAGRTESTLKATASEIGATGYYVLDTGSSLNEISNAIEQIIKDHPDVDCLINNAGVQRPLHVLSKDYKFDFNSADQEININIRGPMYLTVKFIQDHFVNLENGAVIMNVSSVLGFIPFSVINPVYNGTKAWVHMFTTNIRQQLAAEDSKIKVIEVVPPQVESDLHRDRVNPDDNKKENSPSALSVDEFMADVVKGWENNQDTVSAGPGIAVTKQWDETFGEKLKKMAK</sequence>
<keyword evidence="6" id="KW-1185">Reference proteome</keyword>
<proteinExistence type="inferred from homology"/>
<dbReference type="VEuPathDB" id="FungiDB:I302_06354"/>
<evidence type="ECO:0000256" key="1">
    <source>
        <dbReference type="ARBA" id="ARBA00006484"/>
    </source>
</evidence>
<dbReference type="EMBL" id="KI894023">
    <property type="protein sequence ID" value="OCF23373.1"/>
    <property type="molecule type" value="Genomic_DNA"/>
</dbReference>
<dbReference type="GO" id="GO:0016491">
    <property type="term" value="F:oxidoreductase activity"/>
    <property type="evidence" value="ECO:0007669"/>
    <property type="project" value="UniProtKB-KW"/>
</dbReference>
<dbReference type="Proteomes" id="UP000092730">
    <property type="component" value="Chromosome 6"/>
</dbReference>
<reference evidence="4" key="1">
    <citation type="submission" date="2013-07" db="EMBL/GenBank/DDBJ databases">
        <title>The Genome Sequence of Cryptococcus bestiolae CBS10118.</title>
        <authorList>
            <consortium name="The Broad Institute Genome Sequencing Platform"/>
            <person name="Cuomo C."/>
            <person name="Litvintseva A."/>
            <person name="Chen Y."/>
            <person name="Heitman J."/>
            <person name="Sun S."/>
            <person name="Springer D."/>
            <person name="Dromer F."/>
            <person name="Young S.K."/>
            <person name="Zeng Q."/>
            <person name="Gargeya S."/>
            <person name="Fitzgerald M."/>
            <person name="Abouelleil A."/>
            <person name="Alvarado L."/>
            <person name="Berlin A.M."/>
            <person name="Chapman S.B."/>
            <person name="Dewar J."/>
            <person name="Goldberg J."/>
            <person name="Griggs A."/>
            <person name="Gujja S."/>
            <person name="Hansen M."/>
            <person name="Howarth C."/>
            <person name="Imamovic A."/>
            <person name="Larimer J."/>
            <person name="McCowan C."/>
            <person name="Murphy C."/>
            <person name="Pearson M."/>
            <person name="Priest M."/>
            <person name="Roberts A."/>
            <person name="Saif S."/>
            <person name="Shea T."/>
            <person name="Sykes S."/>
            <person name="Wortman J."/>
            <person name="Nusbaum C."/>
            <person name="Birren B."/>
        </authorList>
    </citation>
    <scope>NUCLEOTIDE SEQUENCE [LARGE SCALE GENOMIC DNA]</scope>
    <source>
        <strain evidence="4">CBS 10118</strain>
    </source>
</reference>
<evidence type="ECO:0000313" key="6">
    <source>
        <dbReference type="Proteomes" id="UP000092730"/>
    </source>
</evidence>
<dbReference type="Pfam" id="PF00106">
    <property type="entry name" value="adh_short"/>
    <property type="match status" value="1"/>
</dbReference>
<dbReference type="PANTHER" id="PTHR44196:SF1">
    <property type="entry name" value="DEHYDROGENASE_REDUCTASE SDR FAMILY MEMBER 7B"/>
    <property type="match status" value="1"/>
</dbReference>
<dbReference type="RefSeq" id="XP_019044443.1">
    <property type="nucleotide sequence ID" value="XM_019192966.1"/>
</dbReference>
<dbReference type="PRINTS" id="PR00080">
    <property type="entry name" value="SDRFAMILY"/>
</dbReference>
<evidence type="ECO:0000256" key="2">
    <source>
        <dbReference type="ARBA" id="ARBA00023002"/>
    </source>
</evidence>
<dbReference type="GO" id="GO:0016020">
    <property type="term" value="C:membrane"/>
    <property type="evidence" value="ECO:0007669"/>
    <property type="project" value="TreeGrafter"/>
</dbReference>
<dbReference type="KEGG" id="kbi:30210753"/>
<dbReference type="AlphaFoldDB" id="A0A1B9FX81"/>
<dbReference type="Gene3D" id="3.40.50.720">
    <property type="entry name" value="NAD(P)-binding Rossmann-like Domain"/>
    <property type="match status" value="1"/>
</dbReference>
<comment type="similarity">
    <text evidence="1 3">Belongs to the short-chain dehydrogenases/reductases (SDR) family.</text>
</comment>
<dbReference type="OrthoDB" id="37659at2759"/>
<evidence type="ECO:0000256" key="3">
    <source>
        <dbReference type="RuleBase" id="RU000363"/>
    </source>
</evidence>
<organism evidence="4">
    <name type="scientific">Kwoniella bestiolae CBS 10118</name>
    <dbReference type="NCBI Taxonomy" id="1296100"/>
    <lineage>
        <taxon>Eukaryota</taxon>
        <taxon>Fungi</taxon>
        <taxon>Dikarya</taxon>
        <taxon>Basidiomycota</taxon>
        <taxon>Agaricomycotina</taxon>
        <taxon>Tremellomycetes</taxon>
        <taxon>Tremellales</taxon>
        <taxon>Cryptococcaceae</taxon>
        <taxon>Kwoniella</taxon>
    </lineage>
</organism>
<protein>
    <recommendedName>
        <fullName evidence="7">Oxidoreductase</fullName>
    </recommendedName>
</protein>
<evidence type="ECO:0000313" key="4">
    <source>
        <dbReference type="EMBL" id="OCF23373.1"/>
    </source>
</evidence>
<keyword evidence="2" id="KW-0560">Oxidoreductase</keyword>
<name>A0A1B9FX81_9TREE</name>